<evidence type="ECO:0000256" key="5">
    <source>
        <dbReference type="ARBA" id="ARBA00022933"/>
    </source>
</evidence>
<evidence type="ECO:0000256" key="4">
    <source>
        <dbReference type="ARBA" id="ARBA00022824"/>
    </source>
</evidence>
<sequence>MRSLKCSSKTSNILILSWGRAPSCMNHILLKLGAFLIMGKKSFSKTFMYHSVFTVPSTNISPINTVTGHCSLHSHPLRERLLDHEMQILSPPPPNVPILLDGKPIQMKVGFVVKPIHTCIKILFVNYVDNSVGKTQPLFRNPGTLWLMGHYPQIQAFVRSETPNEFPGLTVKYVRGADPVIKLLDADGNTQEELSIQKWDTDTVIEFLREHLD</sequence>
<keyword evidence="5" id="KW-0712">Selenocysteine</keyword>
<protein>
    <recommendedName>
        <fullName evidence="6">Selenoprotein F</fullName>
    </recommendedName>
</protein>
<dbReference type="PANTHER" id="PTHR13077:SF6">
    <property type="entry name" value="SELENOPROTEIN F"/>
    <property type="match status" value="1"/>
</dbReference>
<organism evidence="8 9">
    <name type="scientific">Trichonephila clavata</name>
    <name type="common">Joro spider</name>
    <name type="synonym">Nephila clavata</name>
    <dbReference type="NCBI Taxonomy" id="2740835"/>
    <lineage>
        <taxon>Eukaryota</taxon>
        <taxon>Metazoa</taxon>
        <taxon>Ecdysozoa</taxon>
        <taxon>Arthropoda</taxon>
        <taxon>Chelicerata</taxon>
        <taxon>Arachnida</taxon>
        <taxon>Araneae</taxon>
        <taxon>Araneomorphae</taxon>
        <taxon>Entelegynae</taxon>
        <taxon>Araneoidea</taxon>
        <taxon>Nephilidae</taxon>
        <taxon>Trichonephila</taxon>
    </lineage>
</organism>
<keyword evidence="3" id="KW-0732">Signal</keyword>
<dbReference type="InterPro" id="IPR038219">
    <property type="entry name" value="Sep15/SelM_sf"/>
</dbReference>
<dbReference type="InterPro" id="IPR036249">
    <property type="entry name" value="Thioredoxin-like_sf"/>
</dbReference>
<dbReference type="Pfam" id="PF08806">
    <property type="entry name" value="Sep15_SelM"/>
    <property type="match status" value="1"/>
</dbReference>
<keyword evidence="9" id="KW-1185">Reference proteome</keyword>
<keyword evidence="4" id="KW-0256">Endoplasmic reticulum</keyword>
<dbReference type="Gene3D" id="3.40.30.50">
    <property type="entry name" value="Sep15/SelM thioredoxin-like domain, active-site redox motif"/>
    <property type="match status" value="1"/>
</dbReference>
<dbReference type="SUPFAM" id="SSF52833">
    <property type="entry name" value="Thioredoxin-like"/>
    <property type="match status" value="1"/>
</dbReference>
<dbReference type="OrthoDB" id="1910009at2759"/>
<evidence type="ECO:0000259" key="7">
    <source>
        <dbReference type="Pfam" id="PF08806"/>
    </source>
</evidence>
<evidence type="ECO:0000256" key="2">
    <source>
        <dbReference type="ARBA" id="ARBA00005742"/>
    </source>
</evidence>
<comment type="similarity">
    <text evidence="2">Belongs to the selenoprotein M/F family.</text>
</comment>
<dbReference type="EMBL" id="BMAO01029064">
    <property type="protein sequence ID" value="GFR29124.1"/>
    <property type="molecule type" value="Genomic_DNA"/>
</dbReference>
<evidence type="ECO:0000256" key="1">
    <source>
        <dbReference type="ARBA" id="ARBA00004319"/>
    </source>
</evidence>
<dbReference type="InterPro" id="IPR039992">
    <property type="entry name" value="Sep15_SelM"/>
</dbReference>
<dbReference type="InterPro" id="IPR014912">
    <property type="entry name" value="Sep15_SelM_dom"/>
</dbReference>
<name>A0A8X6M2Q6_TRICU</name>
<dbReference type="AlphaFoldDB" id="A0A8X6M2Q6"/>
<dbReference type="PANTHER" id="PTHR13077">
    <property type="entry name" value="SELENOPROTEIN F"/>
    <property type="match status" value="1"/>
</dbReference>
<proteinExistence type="inferred from homology"/>
<evidence type="ECO:0000256" key="6">
    <source>
        <dbReference type="ARBA" id="ARBA00040775"/>
    </source>
</evidence>
<reference evidence="8" key="1">
    <citation type="submission" date="2020-07" db="EMBL/GenBank/DDBJ databases">
        <title>Multicomponent nature underlies the extraordinary mechanical properties of spider dragline silk.</title>
        <authorList>
            <person name="Kono N."/>
            <person name="Nakamura H."/>
            <person name="Mori M."/>
            <person name="Yoshida Y."/>
            <person name="Ohtoshi R."/>
            <person name="Malay A.D."/>
            <person name="Moran D.A.P."/>
            <person name="Tomita M."/>
            <person name="Numata K."/>
            <person name="Arakawa K."/>
        </authorList>
    </citation>
    <scope>NUCLEOTIDE SEQUENCE</scope>
</reference>
<evidence type="ECO:0000256" key="3">
    <source>
        <dbReference type="ARBA" id="ARBA00022729"/>
    </source>
</evidence>
<accession>A0A8X6M2Q6</accession>
<evidence type="ECO:0000313" key="9">
    <source>
        <dbReference type="Proteomes" id="UP000887116"/>
    </source>
</evidence>
<evidence type="ECO:0000313" key="8">
    <source>
        <dbReference type="EMBL" id="GFR29124.1"/>
    </source>
</evidence>
<comment type="subcellular location">
    <subcellularLocation>
        <location evidence="1">Endoplasmic reticulum lumen</location>
    </subcellularLocation>
</comment>
<dbReference type="GO" id="GO:0016491">
    <property type="term" value="F:oxidoreductase activity"/>
    <property type="evidence" value="ECO:0007669"/>
    <property type="project" value="TreeGrafter"/>
</dbReference>
<feature type="domain" description="Selenoprotein F/M" evidence="7">
    <location>
        <begin position="149"/>
        <end position="212"/>
    </location>
</feature>
<dbReference type="GO" id="GO:0005788">
    <property type="term" value="C:endoplasmic reticulum lumen"/>
    <property type="evidence" value="ECO:0007669"/>
    <property type="project" value="UniProtKB-SubCell"/>
</dbReference>
<comment type="caution">
    <text evidence="8">The sequence shown here is derived from an EMBL/GenBank/DDBJ whole genome shotgun (WGS) entry which is preliminary data.</text>
</comment>
<gene>
    <name evidence="8" type="primary">SELENOF</name>
    <name evidence="8" type="ORF">TNCT_715431</name>
</gene>
<dbReference type="Proteomes" id="UP000887116">
    <property type="component" value="Unassembled WGS sequence"/>
</dbReference>